<reference evidence="1" key="1">
    <citation type="submission" date="2013-12" db="EMBL/GenBank/DDBJ databases">
        <authorList>
            <person name="Aslett M."/>
        </authorList>
    </citation>
    <scope>NUCLEOTIDE SEQUENCE [LARGE SCALE GENOMIC DNA]</scope>
    <source>
        <strain evidence="1">Lindley</strain>
    </source>
</reference>
<dbReference type="Proteomes" id="UP000050741">
    <property type="component" value="Unassembled WGS sequence"/>
</dbReference>
<dbReference type="WBParaSite" id="GPLIN_001467600">
    <property type="protein sequence ID" value="GPLIN_001467600"/>
    <property type="gene ID" value="GPLIN_001467600"/>
</dbReference>
<reference evidence="1" key="2">
    <citation type="submission" date="2014-05" db="EMBL/GenBank/DDBJ databases">
        <title>The genome and life-stage specific transcriptomes of Globodera pallida elucidate key aspects of plant parasitism by a cyst nematode.</title>
        <authorList>
            <person name="Cotton J.A."/>
            <person name="Lilley C.J."/>
            <person name="Jones L.M."/>
            <person name="Kikuchi T."/>
            <person name="Reid A.J."/>
            <person name="Thorpe P."/>
            <person name="Tsai I.J."/>
            <person name="Beasley H."/>
            <person name="Blok V."/>
            <person name="Cock P.J.A."/>
            <person name="Van den Akker S.E."/>
            <person name="Holroyd N."/>
            <person name="Hunt M."/>
            <person name="Mantelin S."/>
            <person name="Naghra H."/>
            <person name="Pain A."/>
            <person name="Palomares-Rius J.E."/>
            <person name="Zarowiecki M."/>
            <person name="Berriman M."/>
            <person name="Jones J.T."/>
            <person name="Urwin P.E."/>
        </authorList>
    </citation>
    <scope>NUCLEOTIDE SEQUENCE [LARGE SCALE GENOMIC DNA]</scope>
    <source>
        <strain evidence="1">Lindley</strain>
    </source>
</reference>
<organism evidence="1 2">
    <name type="scientific">Globodera pallida</name>
    <name type="common">Potato cyst nematode worm</name>
    <name type="synonym">Heterodera pallida</name>
    <dbReference type="NCBI Taxonomy" id="36090"/>
    <lineage>
        <taxon>Eukaryota</taxon>
        <taxon>Metazoa</taxon>
        <taxon>Ecdysozoa</taxon>
        <taxon>Nematoda</taxon>
        <taxon>Chromadorea</taxon>
        <taxon>Rhabditida</taxon>
        <taxon>Tylenchina</taxon>
        <taxon>Tylenchomorpha</taxon>
        <taxon>Tylenchoidea</taxon>
        <taxon>Heteroderidae</taxon>
        <taxon>Heteroderinae</taxon>
        <taxon>Globodera</taxon>
    </lineage>
</organism>
<dbReference type="AlphaFoldDB" id="A0A183CP69"/>
<keyword evidence="1" id="KW-1185">Reference proteome</keyword>
<protein>
    <submittedName>
        <fullName evidence="2">DUF3967 domain-containing protein</fullName>
    </submittedName>
</protein>
<reference evidence="2" key="3">
    <citation type="submission" date="2016-06" db="UniProtKB">
        <authorList>
            <consortium name="WormBaseParasite"/>
        </authorList>
    </citation>
    <scope>IDENTIFICATION</scope>
</reference>
<proteinExistence type="predicted"/>
<evidence type="ECO:0000313" key="2">
    <source>
        <dbReference type="WBParaSite" id="GPLIN_001467600"/>
    </source>
</evidence>
<evidence type="ECO:0000313" key="1">
    <source>
        <dbReference type="Proteomes" id="UP000050741"/>
    </source>
</evidence>
<sequence>MTNVKNQTVTRYKEIIDMEKAARRESKAPEERELTVSELREAAEKHWEEQRRQDLNEDLLGTYREQTNMMM</sequence>
<name>A0A183CP69_GLOPA</name>
<accession>A0A183CP69</accession>